<gene>
    <name evidence="2" type="ORF">OCV47_08900</name>
</gene>
<keyword evidence="1" id="KW-0472">Membrane</keyword>
<accession>A0ABT2SMF4</accession>
<protein>
    <submittedName>
        <fullName evidence="2">Uncharacterized protein</fullName>
    </submittedName>
</protein>
<comment type="caution">
    <text evidence="2">The sequence shown here is derived from an EMBL/GenBank/DDBJ whole genome shotgun (WGS) entry which is preliminary data.</text>
</comment>
<dbReference type="EMBL" id="JAOQKE010000009">
    <property type="protein sequence ID" value="MCU6725465.1"/>
    <property type="molecule type" value="Genomic_DNA"/>
</dbReference>
<keyword evidence="3" id="KW-1185">Reference proteome</keyword>
<reference evidence="2 3" key="1">
    <citation type="journal article" date="2021" name="ISME Commun">
        <title>Automated analysis of genomic sequences facilitates high-throughput and comprehensive description of bacteria.</title>
        <authorList>
            <person name="Hitch T.C.A."/>
        </authorList>
    </citation>
    <scope>NUCLEOTIDE SEQUENCE [LARGE SCALE GENOMIC DNA]</scope>
    <source>
        <strain evidence="2 3">Sanger_29</strain>
    </source>
</reference>
<dbReference type="Proteomes" id="UP001652338">
    <property type="component" value="Unassembled WGS sequence"/>
</dbReference>
<sequence>MITLFITLLAGITSLMVGLICGVFALAWYVWQSLELYWLYQMCNYRNAWMAWIPILRYYALAEVTGDAAGMTRLYLIGQDISTDLFRFWPILTLVVSRISNIGGILETLLTILCLGSSFTTIYSKFENRSPDEVKVLGYLSGWIPLIGIIKLTQYKHRQMFY</sequence>
<keyword evidence="1" id="KW-1133">Transmembrane helix</keyword>
<dbReference type="RefSeq" id="WP_262654740.1">
    <property type="nucleotide sequence ID" value="NZ_JAOQKE010000009.1"/>
</dbReference>
<name>A0ABT2SMF4_9FIRM</name>
<feature type="transmembrane region" description="Helical" evidence="1">
    <location>
        <begin position="6"/>
        <end position="31"/>
    </location>
</feature>
<keyword evidence="1" id="KW-0812">Transmembrane</keyword>
<feature type="transmembrane region" description="Helical" evidence="1">
    <location>
        <begin position="136"/>
        <end position="153"/>
    </location>
</feature>
<proteinExistence type="predicted"/>
<feature type="transmembrane region" description="Helical" evidence="1">
    <location>
        <begin position="104"/>
        <end position="124"/>
    </location>
</feature>
<evidence type="ECO:0000313" key="2">
    <source>
        <dbReference type="EMBL" id="MCU6725465.1"/>
    </source>
</evidence>
<evidence type="ECO:0000313" key="3">
    <source>
        <dbReference type="Proteomes" id="UP001652338"/>
    </source>
</evidence>
<evidence type="ECO:0000256" key="1">
    <source>
        <dbReference type="SAM" id="Phobius"/>
    </source>
</evidence>
<organism evidence="2 3">
    <name type="scientific">Muricoprocola aceti</name>
    <dbReference type="NCBI Taxonomy" id="2981772"/>
    <lineage>
        <taxon>Bacteria</taxon>
        <taxon>Bacillati</taxon>
        <taxon>Bacillota</taxon>
        <taxon>Clostridia</taxon>
        <taxon>Lachnospirales</taxon>
        <taxon>Lachnospiraceae</taxon>
        <taxon>Muricoprocola</taxon>
    </lineage>
</organism>